<comment type="similarity">
    <text evidence="6">Belongs to the class-II pyridine nucleotide-disulfide oxidoreductase family.</text>
</comment>
<evidence type="ECO:0000256" key="2">
    <source>
        <dbReference type="ARBA" id="ARBA00022827"/>
    </source>
</evidence>
<gene>
    <name evidence="9" type="ORF">A3D03_04275</name>
</gene>
<dbReference type="NCBIfam" id="TIGR01292">
    <property type="entry name" value="TRX_reduct"/>
    <property type="match status" value="1"/>
</dbReference>
<dbReference type="PRINTS" id="PR00469">
    <property type="entry name" value="PNDRDTASEII"/>
</dbReference>
<dbReference type="Proteomes" id="UP000177092">
    <property type="component" value="Unassembled WGS sequence"/>
</dbReference>
<name>A0A1F6A8P9_9BACT</name>
<keyword evidence="3 6" id="KW-0560">Oxidoreductase</keyword>
<evidence type="ECO:0000256" key="7">
    <source>
        <dbReference type="RuleBase" id="RU003881"/>
    </source>
</evidence>
<evidence type="ECO:0000256" key="6">
    <source>
        <dbReference type="RuleBase" id="RU003880"/>
    </source>
</evidence>
<dbReference type="InterPro" id="IPR008255">
    <property type="entry name" value="Pyr_nucl-diS_OxRdtase_2_AS"/>
</dbReference>
<evidence type="ECO:0000313" key="10">
    <source>
        <dbReference type="Proteomes" id="UP000177092"/>
    </source>
</evidence>
<dbReference type="EMBL" id="MFJN01000033">
    <property type="protein sequence ID" value="OGG20944.1"/>
    <property type="molecule type" value="Genomic_DNA"/>
</dbReference>
<dbReference type="InterPro" id="IPR005982">
    <property type="entry name" value="Thioredox_Rdtase"/>
</dbReference>
<sequence>MYDVVIIGSGPAGFTAGIYCIRAGLKTLILAGVRWGGQLMLTTLVENYPGFIDGIQGPDLMTNMRKQVERLGVEILNIDFEKGDFTRRPFSLTADGKTFQAKAVIISTGADSKWLEVPGEAQLRGKGISTCATCDAFFFRNKDVVVVGGGDSAMEEALVLAKVAKSVTIIHRRGEFRASLAMQKRVFSEPKISVIWNKAVRKVLGDTHVTGMILKDQVTSQESEFKTDGIFVAIGHIPNTDRLKGLEIDRKGYIVRREVSENGLLKYRSSASIEGVFVGGDVHDYNYKQAVTAAGFGCIAALDVIRFLDENK</sequence>
<proteinExistence type="inferred from homology"/>
<evidence type="ECO:0000256" key="3">
    <source>
        <dbReference type="ARBA" id="ARBA00023002"/>
    </source>
</evidence>
<comment type="caution">
    <text evidence="9">The sequence shown here is derived from an EMBL/GenBank/DDBJ whole genome shotgun (WGS) entry which is preliminary data.</text>
</comment>
<dbReference type="GO" id="GO:0019430">
    <property type="term" value="P:removal of superoxide radicals"/>
    <property type="evidence" value="ECO:0007669"/>
    <property type="project" value="UniProtKB-UniRule"/>
</dbReference>
<dbReference type="PANTHER" id="PTHR48105">
    <property type="entry name" value="THIOREDOXIN REDUCTASE 1-RELATED-RELATED"/>
    <property type="match status" value="1"/>
</dbReference>
<keyword evidence="1 6" id="KW-0285">Flavoprotein</keyword>
<comment type="catalytic activity">
    <reaction evidence="6">
        <text>[thioredoxin]-dithiol + NADP(+) = [thioredoxin]-disulfide + NADPH + H(+)</text>
        <dbReference type="Rhea" id="RHEA:20345"/>
        <dbReference type="Rhea" id="RHEA-COMP:10698"/>
        <dbReference type="Rhea" id="RHEA-COMP:10700"/>
        <dbReference type="ChEBI" id="CHEBI:15378"/>
        <dbReference type="ChEBI" id="CHEBI:29950"/>
        <dbReference type="ChEBI" id="CHEBI:50058"/>
        <dbReference type="ChEBI" id="CHEBI:57783"/>
        <dbReference type="ChEBI" id="CHEBI:58349"/>
        <dbReference type="EC" id="1.8.1.9"/>
    </reaction>
</comment>
<keyword evidence="7" id="KW-0521">NADP</keyword>
<evidence type="ECO:0000313" key="9">
    <source>
        <dbReference type="EMBL" id="OGG20944.1"/>
    </source>
</evidence>
<dbReference type="SUPFAM" id="SSF51905">
    <property type="entry name" value="FAD/NAD(P)-binding domain"/>
    <property type="match status" value="1"/>
</dbReference>
<dbReference type="Gene3D" id="3.50.50.60">
    <property type="entry name" value="FAD/NAD(P)-binding domain"/>
    <property type="match status" value="2"/>
</dbReference>
<dbReference type="EC" id="1.8.1.9" evidence="6"/>
<dbReference type="STRING" id="1798384.A3D03_04275"/>
<keyword evidence="2 6" id="KW-0274">FAD</keyword>
<dbReference type="AlphaFoldDB" id="A0A1F6A8P9"/>
<evidence type="ECO:0000256" key="1">
    <source>
        <dbReference type="ARBA" id="ARBA00022630"/>
    </source>
</evidence>
<dbReference type="PRINTS" id="PR00368">
    <property type="entry name" value="FADPNR"/>
</dbReference>
<protein>
    <recommendedName>
        <fullName evidence="6">Thioredoxin reductase</fullName>
        <ecNumber evidence="6">1.8.1.9</ecNumber>
    </recommendedName>
</protein>
<evidence type="ECO:0000256" key="4">
    <source>
        <dbReference type="ARBA" id="ARBA00023157"/>
    </source>
</evidence>
<comment type="subunit">
    <text evidence="6">Homodimer.</text>
</comment>
<dbReference type="InterPro" id="IPR050097">
    <property type="entry name" value="Ferredoxin-NADP_redctase_2"/>
</dbReference>
<organism evidence="9 10">
    <name type="scientific">Candidatus Gottesmanbacteria bacterium RIFCSPHIGHO2_02_FULL_40_13</name>
    <dbReference type="NCBI Taxonomy" id="1798384"/>
    <lineage>
        <taxon>Bacteria</taxon>
        <taxon>Candidatus Gottesmaniibacteriota</taxon>
    </lineage>
</organism>
<dbReference type="GO" id="GO:0005737">
    <property type="term" value="C:cytoplasm"/>
    <property type="evidence" value="ECO:0007669"/>
    <property type="project" value="InterPro"/>
</dbReference>
<evidence type="ECO:0000256" key="5">
    <source>
        <dbReference type="ARBA" id="ARBA00023284"/>
    </source>
</evidence>
<keyword evidence="5 6" id="KW-0676">Redox-active center</keyword>
<keyword evidence="4" id="KW-1015">Disulfide bond</keyword>
<reference evidence="9 10" key="1">
    <citation type="journal article" date="2016" name="Nat. Commun.">
        <title>Thousands of microbial genomes shed light on interconnected biogeochemical processes in an aquifer system.</title>
        <authorList>
            <person name="Anantharaman K."/>
            <person name="Brown C.T."/>
            <person name="Hug L.A."/>
            <person name="Sharon I."/>
            <person name="Castelle C.J."/>
            <person name="Probst A.J."/>
            <person name="Thomas B.C."/>
            <person name="Singh A."/>
            <person name="Wilkins M.J."/>
            <person name="Karaoz U."/>
            <person name="Brodie E.L."/>
            <person name="Williams K.H."/>
            <person name="Hubbard S.S."/>
            <person name="Banfield J.F."/>
        </authorList>
    </citation>
    <scope>NUCLEOTIDE SEQUENCE [LARGE SCALE GENOMIC DNA]</scope>
</reference>
<dbReference type="GO" id="GO:0004791">
    <property type="term" value="F:thioredoxin-disulfide reductase (NADPH) activity"/>
    <property type="evidence" value="ECO:0007669"/>
    <property type="project" value="UniProtKB-UniRule"/>
</dbReference>
<dbReference type="InterPro" id="IPR023753">
    <property type="entry name" value="FAD/NAD-binding_dom"/>
</dbReference>
<feature type="domain" description="FAD/NAD(P)-binding" evidence="8">
    <location>
        <begin position="2"/>
        <end position="294"/>
    </location>
</feature>
<dbReference type="PROSITE" id="PS00573">
    <property type="entry name" value="PYRIDINE_REDOX_2"/>
    <property type="match status" value="1"/>
</dbReference>
<dbReference type="Pfam" id="PF07992">
    <property type="entry name" value="Pyr_redox_2"/>
    <property type="match status" value="1"/>
</dbReference>
<dbReference type="InterPro" id="IPR036188">
    <property type="entry name" value="FAD/NAD-bd_sf"/>
</dbReference>
<accession>A0A1F6A8P9</accession>
<evidence type="ECO:0000259" key="8">
    <source>
        <dbReference type="Pfam" id="PF07992"/>
    </source>
</evidence>
<comment type="cofactor">
    <cofactor evidence="7">
        <name>FAD</name>
        <dbReference type="ChEBI" id="CHEBI:57692"/>
    </cofactor>
    <text evidence="7">Binds 1 FAD per subunit.</text>
</comment>